<dbReference type="Proteomes" id="UP000265515">
    <property type="component" value="Unassembled WGS sequence"/>
</dbReference>
<dbReference type="Pfam" id="PF02544">
    <property type="entry name" value="Steroid_dh"/>
    <property type="match status" value="1"/>
</dbReference>
<reference evidence="7 8" key="1">
    <citation type="journal article" date="2018" name="Cell">
        <title>The Chara Genome: Secondary Complexity and Implications for Plant Terrestrialization.</title>
        <authorList>
            <person name="Nishiyama T."/>
            <person name="Sakayama H."/>
            <person name="Vries J.D."/>
            <person name="Buschmann H."/>
            <person name="Saint-Marcoux D."/>
            <person name="Ullrich K.K."/>
            <person name="Haas F.B."/>
            <person name="Vanderstraeten L."/>
            <person name="Becker D."/>
            <person name="Lang D."/>
            <person name="Vosolsobe S."/>
            <person name="Rombauts S."/>
            <person name="Wilhelmsson P.K.I."/>
            <person name="Janitza P."/>
            <person name="Kern R."/>
            <person name="Heyl A."/>
            <person name="Rumpler F."/>
            <person name="Villalobos L.I.A.C."/>
            <person name="Clay J.M."/>
            <person name="Skokan R."/>
            <person name="Toyoda A."/>
            <person name="Suzuki Y."/>
            <person name="Kagoshima H."/>
            <person name="Schijlen E."/>
            <person name="Tajeshwar N."/>
            <person name="Catarino B."/>
            <person name="Hetherington A.J."/>
            <person name="Saltykova A."/>
            <person name="Bonnot C."/>
            <person name="Breuninger H."/>
            <person name="Symeonidi A."/>
            <person name="Radhakrishnan G.V."/>
            <person name="Van Nieuwerburgh F."/>
            <person name="Deforce D."/>
            <person name="Chang C."/>
            <person name="Karol K.G."/>
            <person name="Hedrich R."/>
            <person name="Ulvskov P."/>
            <person name="Glockner G."/>
            <person name="Delwiche C.F."/>
            <person name="Petrasek J."/>
            <person name="Van de Peer Y."/>
            <person name="Friml J."/>
            <person name="Beilby M."/>
            <person name="Dolan L."/>
            <person name="Kohara Y."/>
            <person name="Sugano S."/>
            <person name="Fujiyama A."/>
            <person name="Delaux P.-M."/>
            <person name="Quint M."/>
            <person name="TheiBen G."/>
            <person name="Hagemann M."/>
            <person name="Harholt J."/>
            <person name="Dunand C."/>
            <person name="Zachgo S."/>
            <person name="Langdale J."/>
            <person name="Maumus F."/>
            <person name="Straeten D.V.D."/>
            <person name="Gould S.B."/>
            <person name="Rensing S.A."/>
        </authorList>
    </citation>
    <scope>NUCLEOTIDE SEQUENCE [LARGE SCALE GENOMIC DNA]</scope>
    <source>
        <strain evidence="7 8">S276</strain>
    </source>
</reference>
<evidence type="ECO:0000313" key="8">
    <source>
        <dbReference type="Proteomes" id="UP000265515"/>
    </source>
</evidence>
<keyword evidence="3 5" id="KW-1133">Transmembrane helix</keyword>
<evidence type="ECO:0000256" key="1">
    <source>
        <dbReference type="ARBA" id="ARBA00004127"/>
    </source>
</evidence>
<feature type="transmembrane region" description="Helical" evidence="5">
    <location>
        <begin position="499"/>
        <end position="520"/>
    </location>
</feature>
<organism evidence="7 8">
    <name type="scientific">Chara braunii</name>
    <name type="common">Braun's stonewort</name>
    <dbReference type="NCBI Taxonomy" id="69332"/>
    <lineage>
        <taxon>Eukaryota</taxon>
        <taxon>Viridiplantae</taxon>
        <taxon>Streptophyta</taxon>
        <taxon>Charophyceae</taxon>
        <taxon>Charales</taxon>
        <taxon>Characeae</taxon>
        <taxon>Chara</taxon>
    </lineage>
</organism>
<gene>
    <name evidence="7" type="ORF">CBR_g38102</name>
</gene>
<dbReference type="EMBL" id="BFEA01000039">
    <property type="protein sequence ID" value="GBG63484.1"/>
    <property type="molecule type" value="Genomic_DNA"/>
</dbReference>
<feature type="transmembrane region" description="Helical" evidence="5">
    <location>
        <begin position="125"/>
        <end position="149"/>
    </location>
</feature>
<feature type="transmembrane region" description="Helical" evidence="5">
    <location>
        <begin position="357"/>
        <end position="376"/>
    </location>
</feature>
<dbReference type="PANTHER" id="PTHR14624:SF0">
    <property type="entry name" value="POLYPRENOL REDUCTASE"/>
    <property type="match status" value="1"/>
</dbReference>
<dbReference type="InterPro" id="IPR039698">
    <property type="entry name" value="Dfg10/SRD5A3"/>
</dbReference>
<name>A0A388K0A0_CHABU</name>
<proteinExistence type="predicted"/>
<dbReference type="STRING" id="69332.A0A388K0A0"/>
<evidence type="ECO:0000256" key="4">
    <source>
        <dbReference type="ARBA" id="ARBA00023136"/>
    </source>
</evidence>
<keyword evidence="8" id="KW-1185">Reference proteome</keyword>
<dbReference type="GO" id="GO:0006488">
    <property type="term" value="P:dolichol-linked oligosaccharide biosynthetic process"/>
    <property type="evidence" value="ECO:0007669"/>
    <property type="project" value="InterPro"/>
</dbReference>
<dbReference type="AlphaFoldDB" id="A0A388K0A0"/>
<evidence type="ECO:0000256" key="2">
    <source>
        <dbReference type="ARBA" id="ARBA00022692"/>
    </source>
</evidence>
<keyword evidence="4 5" id="KW-0472">Membrane</keyword>
<comment type="caution">
    <text evidence="7">The sequence shown here is derived from an EMBL/GenBank/DDBJ whole genome shotgun (WGS) entry which is preliminary data.</text>
</comment>
<evidence type="ECO:0000313" key="7">
    <source>
        <dbReference type="EMBL" id="GBG63484.1"/>
    </source>
</evidence>
<feature type="transmembrane region" description="Helical" evidence="5">
    <location>
        <begin position="526"/>
        <end position="544"/>
    </location>
</feature>
<comment type="subcellular location">
    <subcellularLocation>
        <location evidence="1">Endomembrane system</location>
        <topology evidence="1">Multi-pass membrane protein</topology>
    </subcellularLocation>
</comment>
<dbReference type="OrthoDB" id="541710at2759"/>
<evidence type="ECO:0000256" key="3">
    <source>
        <dbReference type="ARBA" id="ARBA00022989"/>
    </source>
</evidence>
<evidence type="ECO:0000259" key="6">
    <source>
        <dbReference type="Pfam" id="PF02544"/>
    </source>
</evidence>
<dbReference type="PROSITE" id="PS50244">
    <property type="entry name" value="S5A_REDUCTASE"/>
    <property type="match status" value="1"/>
</dbReference>
<protein>
    <recommendedName>
        <fullName evidence="6">3-oxo-5-alpha-steroid 4-dehydrogenase C-terminal domain-containing protein</fullName>
    </recommendedName>
</protein>
<feature type="transmembrane region" description="Helical" evidence="5">
    <location>
        <begin position="224"/>
        <end position="246"/>
    </location>
</feature>
<feature type="transmembrane region" description="Helical" evidence="5">
    <location>
        <begin position="431"/>
        <end position="451"/>
    </location>
</feature>
<sequence length="593" mass="65631">MLWRRPRPSNCTLSLSKFSRRRTTFPRYFRFASSALFDVVTRIWPWLEPKLSGGGGEAWGGRGREDEEKLGVEGGRRTRRSWGWKGEGGGGEAGGGRGSWFCDSILQFPGWLLTQRWWLEVVVRWIWAAVALTVILPSLASSLPTSFNYSMTRMMSRGKLWKDGPTKLLRSSSGRVKCSSCHEDSWRRENRLNTPCAPASKTAISVILGALSEASVPQGYFSHFYVVATLWNGLLLLGVMKLIAVAHLPSAVTMVLSCFSSACPGMTPAVSHERRGWSGNASTCGGRDLIGGNLSTSGGSARLCSVSSVPPTEVEASTMAFPQETVILMILVQIHAIRRLYESLFVFKYRSSARMHIAGYLTGLCFYVGMPVSVLLHPAAMLATSERTKCLWTFIDELHRSPFWAAFARLLEKDVQVAALSVPWLPAVRCGILWLSLMQCAGLGVFFWGTVHQWRCHRIVGALRADKRTSSKTNGGARLPGKDEVISGDRIYGIPRGDWFEYVSCAHFLAEIVIYTGLILASGATDLTLCLLFAFVIGNLVLAAKPTHKWYLCSMAFGRGFESQGFLRVRTRDFTKVMMTAFLNGMGLGWRIS</sequence>
<accession>A0A388K0A0</accession>
<keyword evidence="2 5" id="KW-0812">Transmembrane</keyword>
<dbReference type="PANTHER" id="PTHR14624">
    <property type="entry name" value="DFG10 PROTEIN"/>
    <property type="match status" value="1"/>
</dbReference>
<dbReference type="GO" id="GO:0016095">
    <property type="term" value="P:polyprenol catabolic process"/>
    <property type="evidence" value="ECO:0007669"/>
    <property type="project" value="TreeGrafter"/>
</dbReference>
<feature type="domain" description="3-oxo-5-alpha-steroid 4-dehydrogenase C-terminal" evidence="6">
    <location>
        <begin position="488"/>
        <end position="552"/>
    </location>
</feature>
<evidence type="ECO:0000256" key="5">
    <source>
        <dbReference type="SAM" id="Phobius"/>
    </source>
</evidence>
<dbReference type="GO" id="GO:0003865">
    <property type="term" value="F:3-oxo-5-alpha-steroid 4-dehydrogenase activity"/>
    <property type="evidence" value="ECO:0007669"/>
    <property type="project" value="TreeGrafter"/>
</dbReference>
<dbReference type="GO" id="GO:0005783">
    <property type="term" value="C:endoplasmic reticulum"/>
    <property type="evidence" value="ECO:0007669"/>
    <property type="project" value="TreeGrafter"/>
</dbReference>
<dbReference type="Gramene" id="GBG63484">
    <property type="protein sequence ID" value="GBG63484"/>
    <property type="gene ID" value="CBR_g38102"/>
</dbReference>
<dbReference type="InterPro" id="IPR001104">
    <property type="entry name" value="3-oxo-5_a-steroid_4-DH_C"/>
</dbReference>